<feature type="transmembrane region" description="Helical" evidence="1">
    <location>
        <begin position="364"/>
        <end position="382"/>
    </location>
</feature>
<dbReference type="RefSeq" id="WP_100705493.1">
    <property type="nucleotide sequence ID" value="NZ_NPDL01000002.1"/>
</dbReference>
<sequence length="391" mass="44373">MFGASLNSIGLFGSIHNLKSENPNRILSIDLLRGLTVAGMILVNNPGTWSNMYWPLKHAKWDGCTPTDLVFPFFLFVVGASIPFSVSNGTQEFSKILKRAAILIFLGLFLNFFGEWSFSNLRFPGVLQRIGFAYFFGAIVYREKNLKFRIFLFLTLLISYWYLQEFVPPPGAAEPSMKEGKDWGAWLDREAFGQAHLWRFGKVWDPEGLLTSFTSIGSVFCGIFTGEFIKVSLEKKESLLSISGKIALGALSVLLVGGVWGIYYPINKSLWTGTYSLWTAGWALLIISLFLVLEKFDRSEFKALQNFLLPFGKNALLVFFGSGIFARSLNIIMVSSPEGKKIPLKNLIYLEYYKSWIDSPELSSFLYSITVLVLWFLALFILDKKRLYWKI</sequence>
<keyword evidence="1" id="KW-0472">Membrane</keyword>
<keyword evidence="4" id="KW-1185">Reference proteome</keyword>
<evidence type="ECO:0000313" key="3">
    <source>
        <dbReference type="EMBL" id="PJZ26676.1"/>
    </source>
</evidence>
<feature type="transmembrane region" description="Helical" evidence="1">
    <location>
        <begin position="148"/>
        <end position="163"/>
    </location>
</feature>
<evidence type="ECO:0000313" key="4">
    <source>
        <dbReference type="Proteomes" id="UP000232196"/>
    </source>
</evidence>
<dbReference type="PANTHER" id="PTHR31061:SF24">
    <property type="entry name" value="LD22376P"/>
    <property type="match status" value="1"/>
</dbReference>
<feature type="transmembrane region" description="Helical" evidence="1">
    <location>
        <begin position="69"/>
        <end position="88"/>
    </location>
</feature>
<feature type="transmembrane region" description="Helical" evidence="1">
    <location>
        <begin position="314"/>
        <end position="334"/>
    </location>
</feature>
<dbReference type="AlphaFoldDB" id="A0A2M9XG69"/>
<feature type="transmembrane region" description="Helical" evidence="1">
    <location>
        <begin position="275"/>
        <end position="293"/>
    </location>
</feature>
<dbReference type="Pfam" id="PF07786">
    <property type="entry name" value="HGSNAT_cat"/>
    <property type="match status" value="1"/>
</dbReference>
<feature type="transmembrane region" description="Helical" evidence="1">
    <location>
        <begin position="100"/>
        <end position="119"/>
    </location>
</feature>
<reference evidence="3 4" key="1">
    <citation type="submission" date="2017-07" db="EMBL/GenBank/DDBJ databases">
        <title>Leptospira spp. isolated from tropical soils.</title>
        <authorList>
            <person name="Thibeaux R."/>
            <person name="Iraola G."/>
            <person name="Ferres I."/>
            <person name="Bierque E."/>
            <person name="Girault D."/>
            <person name="Soupe-Gilbert M.-E."/>
            <person name="Picardeau M."/>
            <person name="Goarant C."/>
        </authorList>
    </citation>
    <scope>NUCLEOTIDE SEQUENCE [LARGE SCALE GENOMIC DNA]</scope>
    <source>
        <strain evidence="3 4">MCA1-C-A1</strain>
    </source>
</reference>
<feature type="transmembrane region" description="Helical" evidence="1">
    <location>
        <begin position="208"/>
        <end position="225"/>
    </location>
</feature>
<gene>
    <name evidence="3" type="ORF">CH357_04065</name>
</gene>
<evidence type="ECO:0000259" key="2">
    <source>
        <dbReference type="Pfam" id="PF07786"/>
    </source>
</evidence>
<proteinExistence type="predicted"/>
<keyword evidence="1" id="KW-0812">Transmembrane</keyword>
<organism evidence="3 4">
    <name type="scientific">Leptospira hartskeerlii</name>
    <dbReference type="NCBI Taxonomy" id="2023177"/>
    <lineage>
        <taxon>Bacteria</taxon>
        <taxon>Pseudomonadati</taxon>
        <taxon>Spirochaetota</taxon>
        <taxon>Spirochaetia</taxon>
        <taxon>Leptospirales</taxon>
        <taxon>Leptospiraceae</taxon>
        <taxon>Leptospira</taxon>
    </lineage>
</organism>
<protein>
    <recommendedName>
        <fullName evidence="2">Heparan-alpha-glucosaminide N-acetyltransferase catalytic domain-containing protein</fullName>
    </recommendedName>
</protein>
<dbReference type="EMBL" id="NPDN01000002">
    <property type="protein sequence ID" value="PJZ26676.1"/>
    <property type="molecule type" value="Genomic_DNA"/>
</dbReference>
<feature type="domain" description="Heparan-alpha-glucosaminide N-acetyltransferase catalytic" evidence="2">
    <location>
        <begin position="25"/>
        <end position="165"/>
    </location>
</feature>
<dbReference type="OrthoDB" id="9788724at2"/>
<dbReference type="PANTHER" id="PTHR31061">
    <property type="entry name" value="LD22376P"/>
    <property type="match status" value="1"/>
</dbReference>
<dbReference type="Proteomes" id="UP000232196">
    <property type="component" value="Unassembled WGS sequence"/>
</dbReference>
<keyword evidence="1" id="KW-1133">Transmembrane helix</keyword>
<dbReference type="InterPro" id="IPR012429">
    <property type="entry name" value="HGSNAT_cat"/>
</dbReference>
<accession>A0A2M9XG69</accession>
<feature type="transmembrane region" description="Helical" evidence="1">
    <location>
        <begin position="125"/>
        <end position="141"/>
    </location>
</feature>
<name>A0A2M9XG69_9LEPT</name>
<evidence type="ECO:0000256" key="1">
    <source>
        <dbReference type="SAM" id="Phobius"/>
    </source>
</evidence>
<feature type="transmembrane region" description="Helical" evidence="1">
    <location>
        <begin position="246"/>
        <end position="263"/>
    </location>
</feature>
<comment type="caution">
    <text evidence="3">The sequence shown here is derived from an EMBL/GenBank/DDBJ whole genome shotgun (WGS) entry which is preliminary data.</text>
</comment>